<dbReference type="Pfam" id="PF00528">
    <property type="entry name" value="BPD_transp_1"/>
    <property type="match status" value="1"/>
</dbReference>
<proteinExistence type="inferred from homology"/>
<gene>
    <name evidence="9" type="ordered locus">BN117_3782</name>
</gene>
<feature type="domain" description="ABC transmembrane type-1" evidence="8">
    <location>
        <begin position="98"/>
        <end position="290"/>
    </location>
</feature>
<accession>K0MJP1</accession>
<keyword evidence="5 7" id="KW-1133">Transmembrane helix</keyword>
<keyword evidence="6 7" id="KW-0472">Membrane</keyword>
<evidence type="ECO:0000256" key="3">
    <source>
        <dbReference type="ARBA" id="ARBA00022475"/>
    </source>
</evidence>
<reference evidence="9 10" key="1">
    <citation type="journal article" date="2012" name="BMC Genomics">
        <title>Comparative genomics of the classical Bordetella subspecies: the evolution and exchange of virulence-associated diversity amongst closely related pathogens.</title>
        <authorList>
            <person name="Park J."/>
            <person name="Zhang Y."/>
            <person name="Buboltz A.M."/>
            <person name="Zhang X."/>
            <person name="Schuster S.C."/>
            <person name="Ahuja U."/>
            <person name="Liu M."/>
            <person name="Miller J.F."/>
            <person name="Sebaihia M."/>
            <person name="Bentley S.D."/>
            <person name="Parkhill J."/>
            <person name="Harvill E.T."/>
        </authorList>
    </citation>
    <scope>NUCLEOTIDE SEQUENCE [LARGE SCALE GENOMIC DNA]</scope>
    <source>
        <strain evidence="9 10">Bpp5</strain>
    </source>
</reference>
<evidence type="ECO:0000256" key="7">
    <source>
        <dbReference type="RuleBase" id="RU363032"/>
    </source>
</evidence>
<evidence type="ECO:0000256" key="4">
    <source>
        <dbReference type="ARBA" id="ARBA00022692"/>
    </source>
</evidence>
<dbReference type="PANTHER" id="PTHR43163:SF6">
    <property type="entry name" value="DIPEPTIDE TRANSPORT SYSTEM PERMEASE PROTEIN DPPB-RELATED"/>
    <property type="match status" value="1"/>
</dbReference>
<organism evidence="9 10">
    <name type="scientific">Bordetella parapertussis (strain Bpp5)</name>
    <dbReference type="NCBI Taxonomy" id="1208660"/>
    <lineage>
        <taxon>Bacteria</taxon>
        <taxon>Pseudomonadati</taxon>
        <taxon>Pseudomonadota</taxon>
        <taxon>Betaproteobacteria</taxon>
        <taxon>Burkholderiales</taxon>
        <taxon>Alcaligenaceae</taxon>
        <taxon>Bordetella</taxon>
    </lineage>
</organism>
<dbReference type="SUPFAM" id="SSF161098">
    <property type="entry name" value="MetI-like"/>
    <property type="match status" value="1"/>
</dbReference>
<keyword evidence="4 7" id="KW-0812">Transmembrane</keyword>
<dbReference type="PANTHER" id="PTHR43163">
    <property type="entry name" value="DIPEPTIDE TRANSPORT SYSTEM PERMEASE PROTEIN DPPB-RELATED"/>
    <property type="match status" value="1"/>
</dbReference>
<evidence type="ECO:0000256" key="1">
    <source>
        <dbReference type="ARBA" id="ARBA00004651"/>
    </source>
</evidence>
<evidence type="ECO:0000256" key="2">
    <source>
        <dbReference type="ARBA" id="ARBA00022448"/>
    </source>
</evidence>
<dbReference type="AlphaFoldDB" id="K0MJP1"/>
<comment type="similarity">
    <text evidence="7">Belongs to the binding-protein-dependent transport system permease family.</text>
</comment>
<feature type="transmembrane region" description="Helical" evidence="7">
    <location>
        <begin position="229"/>
        <end position="251"/>
    </location>
</feature>
<dbReference type="HOGENOM" id="CLU_036879_0_1_4"/>
<dbReference type="GO" id="GO:0055085">
    <property type="term" value="P:transmembrane transport"/>
    <property type="evidence" value="ECO:0007669"/>
    <property type="project" value="InterPro"/>
</dbReference>
<protein>
    <submittedName>
        <fullName evidence="9">Inner membrane component of ABC transporter</fullName>
    </submittedName>
</protein>
<evidence type="ECO:0000313" key="9">
    <source>
        <dbReference type="EMBL" id="CCJ51115.1"/>
    </source>
</evidence>
<dbReference type="RefSeq" id="WP_015040449.1">
    <property type="nucleotide sequence ID" value="NC_018828.1"/>
</dbReference>
<dbReference type="PROSITE" id="PS50928">
    <property type="entry name" value="ABC_TM1"/>
    <property type="match status" value="1"/>
</dbReference>
<dbReference type="Proteomes" id="UP000008035">
    <property type="component" value="Chromosome"/>
</dbReference>
<feature type="transmembrane region" description="Helical" evidence="7">
    <location>
        <begin position="271"/>
        <end position="293"/>
    </location>
</feature>
<name>K0MJP1_BORPB</name>
<dbReference type="InterPro" id="IPR000515">
    <property type="entry name" value="MetI-like"/>
</dbReference>
<dbReference type="CDD" id="cd06261">
    <property type="entry name" value="TM_PBP2"/>
    <property type="match status" value="1"/>
</dbReference>
<feature type="transmembrane region" description="Helical" evidence="7">
    <location>
        <begin position="104"/>
        <end position="126"/>
    </location>
</feature>
<evidence type="ECO:0000313" key="10">
    <source>
        <dbReference type="Proteomes" id="UP000008035"/>
    </source>
</evidence>
<dbReference type="GO" id="GO:0005886">
    <property type="term" value="C:plasma membrane"/>
    <property type="evidence" value="ECO:0007669"/>
    <property type="project" value="UniProtKB-SubCell"/>
</dbReference>
<evidence type="ECO:0000259" key="8">
    <source>
        <dbReference type="PROSITE" id="PS50928"/>
    </source>
</evidence>
<keyword evidence="3" id="KW-1003">Cell membrane</keyword>
<feature type="transmembrane region" description="Helical" evidence="7">
    <location>
        <begin position="138"/>
        <end position="161"/>
    </location>
</feature>
<evidence type="ECO:0000256" key="6">
    <source>
        <dbReference type="ARBA" id="ARBA00023136"/>
    </source>
</evidence>
<dbReference type="KEGG" id="bpar:BN117_3782"/>
<comment type="subcellular location">
    <subcellularLocation>
        <location evidence="1 7">Cell membrane</location>
        <topology evidence="1 7">Multi-pass membrane protein</topology>
    </subcellularLocation>
</comment>
<keyword evidence="2 7" id="KW-0813">Transport</keyword>
<sequence>MNALLSCATQCARQLFSIAAIAFTIFLLVRAAPGDITDYYAARGDYDAAGLTQLRADLGLDHGLAVQFQRWLAHASQGDFGESMRYGSPVAAMLAEAVPHTLRLAAASLAFGLALGVGLAVAAQAFKRLRLDALIEGLNIWSIAVPSFCTGVLGILVFSIWLKWLPIRGQMLLPVIILGLDIAGQIAKPLHEELKQTARAGFVRTARAKGLSSWRIIWRHVLPNCLSQVIALSGVILGGLVGGALTMEALFAQPGLGGLTLEAIRSRDYPVIQVAVMALATFVILVNIAAAALQRWADPRLARRAA</sequence>
<dbReference type="Gene3D" id="1.10.3720.10">
    <property type="entry name" value="MetI-like"/>
    <property type="match status" value="1"/>
</dbReference>
<dbReference type="InterPro" id="IPR035906">
    <property type="entry name" value="MetI-like_sf"/>
</dbReference>
<dbReference type="EMBL" id="HE965803">
    <property type="protein sequence ID" value="CCJ51115.1"/>
    <property type="molecule type" value="Genomic_DNA"/>
</dbReference>
<evidence type="ECO:0000256" key="5">
    <source>
        <dbReference type="ARBA" id="ARBA00022989"/>
    </source>
</evidence>